<dbReference type="Gene3D" id="3.60.40.10">
    <property type="entry name" value="PPM-type phosphatase domain"/>
    <property type="match status" value="1"/>
</dbReference>
<dbReference type="PROSITE" id="PS01032">
    <property type="entry name" value="PPM_1"/>
    <property type="match status" value="1"/>
</dbReference>
<dbReference type="KEGG" id="pda:103696026"/>
<evidence type="ECO:0000259" key="15">
    <source>
        <dbReference type="PROSITE" id="PS51746"/>
    </source>
</evidence>
<accession>A0A8B7BG74</accession>
<proteinExistence type="inferred from homology"/>
<dbReference type="OrthoDB" id="10264738at2759"/>
<comment type="cofactor">
    <cofactor evidence="2">
        <name>Mg(2+)</name>
        <dbReference type="ChEBI" id="CHEBI:18420"/>
    </cofactor>
</comment>
<dbReference type="Pfam" id="PF00481">
    <property type="entry name" value="PP2C"/>
    <property type="match status" value="1"/>
</dbReference>
<dbReference type="InterPro" id="IPR001932">
    <property type="entry name" value="PPM-type_phosphatase-like_dom"/>
</dbReference>
<comment type="catalytic activity">
    <reaction evidence="10">
        <text>O-phospho-L-seryl-[protein] + H2O = L-seryl-[protein] + phosphate</text>
        <dbReference type="Rhea" id="RHEA:20629"/>
        <dbReference type="Rhea" id="RHEA-COMP:9863"/>
        <dbReference type="Rhea" id="RHEA-COMP:11604"/>
        <dbReference type="ChEBI" id="CHEBI:15377"/>
        <dbReference type="ChEBI" id="CHEBI:29999"/>
        <dbReference type="ChEBI" id="CHEBI:43474"/>
        <dbReference type="ChEBI" id="CHEBI:83421"/>
        <dbReference type="EC" id="3.1.3.16"/>
    </reaction>
</comment>
<dbReference type="GeneID" id="103696026"/>
<dbReference type="GO" id="GO:0046872">
    <property type="term" value="F:metal ion binding"/>
    <property type="evidence" value="ECO:0007669"/>
    <property type="project" value="UniProtKB-KW"/>
</dbReference>
<dbReference type="CDD" id="cd00143">
    <property type="entry name" value="PP2Cc"/>
    <property type="match status" value="1"/>
</dbReference>
<dbReference type="PROSITE" id="PS51746">
    <property type="entry name" value="PPM_2"/>
    <property type="match status" value="1"/>
</dbReference>
<sequence length="474" mass="52312">MVDPVEFLLFIYFLVHIFHVVRKAVSMALCTNSPTHASPPPPSPPHPALSWKRLREPHALASKRLKEASDRKLHPEEDVLVEQLVVSGSKSSVYAPKGCLQQNLALEKKEPTLKAGSFNGEQVSLSTPRDFDSKVSILMHIEGRKHENFEGREEGQSMVKISELDALSPSKVHEEKAPRRTRKRPAKLVIPETCVSSEFAEASKKKNAAEKELEVEGSGFCLVSRRGQRHVMEDGYGVITNVHGDSKQAFFGVFDGHGGRAAVDFVSKKLGKNIIAALDELDKEENQLELAIRSGYLATDKEFLSQGVSSGACAATAFIKEGELHVANVGDCRVVMCKQGVAQGLTRDHRAGREDERIRIESSGGYVSCRNGVWRVMDSLAVSRAIGDANMKEWIISEPETNKLRLTPDCEFLIMASDGLWDKVTEQEAVDVVTRCKNSLKSCKDLVDISCSRGNRDDTTVMVVDLQRFVQLGG</sequence>
<evidence type="ECO:0000256" key="1">
    <source>
        <dbReference type="ARBA" id="ARBA00001936"/>
    </source>
</evidence>
<comment type="similarity">
    <text evidence="3 12">Belongs to the PP2C family.</text>
</comment>
<comment type="catalytic activity">
    <reaction evidence="11">
        <text>O-phospho-L-threonyl-[protein] + H2O = L-threonyl-[protein] + phosphate</text>
        <dbReference type="Rhea" id="RHEA:47004"/>
        <dbReference type="Rhea" id="RHEA-COMP:11060"/>
        <dbReference type="Rhea" id="RHEA-COMP:11605"/>
        <dbReference type="ChEBI" id="CHEBI:15377"/>
        <dbReference type="ChEBI" id="CHEBI:30013"/>
        <dbReference type="ChEBI" id="CHEBI:43474"/>
        <dbReference type="ChEBI" id="CHEBI:61977"/>
        <dbReference type="EC" id="3.1.3.16"/>
    </reaction>
</comment>
<keyword evidence="14" id="KW-0732">Signal</keyword>
<feature type="coiled-coil region" evidence="13">
    <location>
        <begin position="267"/>
        <end position="294"/>
    </location>
</feature>
<evidence type="ECO:0000256" key="9">
    <source>
        <dbReference type="ARBA" id="ARBA00023211"/>
    </source>
</evidence>
<evidence type="ECO:0000256" key="2">
    <source>
        <dbReference type="ARBA" id="ARBA00001946"/>
    </source>
</evidence>
<dbReference type="AlphaFoldDB" id="A0A8B7BG74"/>
<organism evidence="16 17">
    <name type="scientific">Phoenix dactylifera</name>
    <name type="common">Date palm</name>
    <dbReference type="NCBI Taxonomy" id="42345"/>
    <lineage>
        <taxon>Eukaryota</taxon>
        <taxon>Viridiplantae</taxon>
        <taxon>Streptophyta</taxon>
        <taxon>Embryophyta</taxon>
        <taxon>Tracheophyta</taxon>
        <taxon>Spermatophyta</taxon>
        <taxon>Magnoliopsida</taxon>
        <taxon>Liliopsida</taxon>
        <taxon>Arecaceae</taxon>
        <taxon>Coryphoideae</taxon>
        <taxon>Phoeniceae</taxon>
        <taxon>Phoenix</taxon>
    </lineage>
</organism>
<dbReference type="InterPro" id="IPR000222">
    <property type="entry name" value="PP2C_BS"/>
</dbReference>
<dbReference type="InterPro" id="IPR015655">
    <property type="entry name" value="PP2C"/>
</dbReference>
<feature type="chain" id="PRO_5034835929" description="protein-serine/threonine phosphatase" evidence="14">
    <location>
        <begin position="24"/>
        <end position="474"/>
    </location>
</feature>
<evidence type="ECO:0000256" key="13">
    <source>
        <dbReference type="SAM" id="Coils"/>
    </source>
</evidence>
<keyword evidence="8 12" id="KW-0904">Protein phosphatase</keyword>
<keyword evidence="7" id="KW-0460">Magnesium</keyword>
<protein>
    <recommendedName>
        <fullName evidence="4">protein-serine/threonine phosphatase</fullName>
        <ecNumber evidence="4">3.1.3.16</ecNumber>
    </recommendedName>
</protein>
<evidence type="ECO:0000313" key="16">
    <source>
        <dbReference type="Proteomes" id="UP000228380"/>
    </source>
</evidence>
<dbReference type="SUPFAM" id="SSF81606">
    <property type="entry name" value="PP2C-like"/>
    <property type="match status" value="1"/>
</dbReference>
<keyword evidence="16" id="KW-1185">Reference proteome</keyword>
<dbReference type="GO" id="GO:0004722">
    <property type="term" value="F:protein serine/threonine phosphatase activity"/>
    <property type="evidence" value="ECO:0007669"/>
    <property type="project" value="UniProtKB-EC"/>
</dbReference>
<keyword evidence="13" id="KW-0175">Coiled coil</keyword>
<evidence type="ECO:0000256" key="8">
    <source>
        <dbReference type="ARBA" id="ARBA00022912"/>
    </source>
</evidence>
<evidence type="ECO:0000256" key="4">
    <source>
        <dbReference type="ARBA" id="ARBA00013081"/>
    </source>
</evidence>
<name>A0A8B7BG74_PHODC</name>
<evidence type="ECO:0000256" key="10">
    <source>
        <dbReference type="ARBA" id="ARBA00047761"/>
    </source>
</evidence>
<dbReference type="SMART" id="SM00332">
    <property type="entry name" value="PP2Cc"/>
    <property type="match status" value="1"/>
</dbReference>
<keyword evidence="6 12" id="KW-0378">Hydrolase</keyword>
<keyword evidence="5" id="KW-0479">Metal-binding</keyword>
<evidence type="ECO:0000256" key="3">
    <source>
        <dbReference type="ARBA" id="ARBA00006702"/>
    </source>
</evidence>
<evidence type="ECO:0000256" key="14">
    <source>
        <dbReference type="SAM" id="SignalP"/>
    </source>
</evidence>
<evidence type="ECO:0000256" key="5">
    <source>
        <dbReference type="ARBA" id="ARBA00022723"/>
    </source>
</evidence>
<evidence type="ECO:0000313" key="17">
    <source>
        <dbReference type="RefSeq" id="XP_008775736.2"/>
    </source>
</evidence>
<comment type="cofactor">
    <cofactor evidence="1">
        <name>Mn(2+)</name>
        <dbReference type="ChEBI" id="CHEBI:29035"/>
    </cofactor>
</comment>
<reference evidence="16" key="1">
    <citation type="journal article" date="2019" name="Nat. Commun.">
        <title>Genome-wide association mapping of date palm fruit traits.</title>
        <authorList>
            <person name="Hazzouri K.M."/>
            <person name="Gros-Balthazard M."/>
            <person name="Flowers J.M."/>
            <person name="Copetti D."/>
            <person name="Lemansour A."/>
            <person name="Lebrun M."/>
            <person name="Masmoudi K."/>
            <person name="Ferrand S."/>
            <person name="Dhar M.I."/>
            <person name="Fresquez Z.A."/>
            <person name="Rosas U."/>
            <person name="Zhang J."/>
            <person name="Talag J."/>
            <person name="Lee S."/>
            <person name="Kudrna D."/>
            <person name="Powell R.F."/>
            <person name="Leitch I.J."/>
            <person name="Krueger R.R."/>
            <person name="Wing R.A."/>
            <person name="Amiri K.M.A."/>
            <person name="Purugganan M.D."/>
        </authorList>
    </citation>
    <scope>NUCLEOTIDE SEQUENCE [LARGE SCALE GENOMIC DNA]</scope>
    <source>
        <strain evidence="16">cv. Khalas</strain>
    </source>
</reference>
<evidence type="ECO:0000256" key="11">
    <source>
        <dbReference type="ARBA" id="ARBA00048336"/>
    </source>
</evidence>
<dbReference type="FunFam" id="3.60.40.10:FF:000079">
    <property type="entry name" value="Probable protein phosphatase 2C 74"/>
    <property type="match status" value="1"/>
</dbReference>
<dbReference type="RefSeq" id="XP_008775736.2">
    <property type="nucleotide sequence ID" value="XM_008777514.4"/>
</dbReference>
<dbReference type="Proteomes" id="UP000228380">
    <property type="component" value="Chromosome 14"/>
</dbReference>
<evidence type="ECO:0000256" key="6">
    <source>
        <dbReference type="ARBA" id="ARBA00022801"/>
    </source>
</evidence>
<feature type="signal peptide" evidence="14">
    <location>
        <begin position="1"/>
        <end position="23"/>
    </location>
</feature>
<evidence type="ECO:0000256" key="12">
    <source>
        <dbReference type="RuleBase" id="RU003465"/>
    </source>
</evidence>
<reference evidence="17" key="2">
    <citation type="submission" date="2025-08" db="UniProtKB">
        <authorList>
            <consortium name="RefSeq"/>
        </authorList>
    </citation>
    <scope>IDENTIFICATION</scope>
    <source>
        <tissue evidence="17">Young leaves</tissue>
    </source>
</reference>
<evidence type="ECO:0000256" key="7">
    <source>
        <dbReference type="ARBA" id="ARBA00022842"/>
    </source>
</evidence>
<gene>
    <name evidence="17" type="primary">LOC103696026</name>
</gene>
<dbReference type="PANTHER" id="PTHR47992">
    <property type="entry name" value="PROTEIN PHOSPHATASE"/>
    <property type="match status" value="1"/>
</dbReference>
<feature type="domain" description="PPM-type phosphatase" evidence="15">
    <location>
        <begin position="219"/>
        <end position="466"/>
    </location>
</feature>
<dbReference type="EC" id="3.1.3.16" evidence="4"/>
<dbReference type="InterPro" id="IPR036457">
    <property type="entry name" value="PPM-type-like_dom_sf"/>
</dbReference>
<keyword evidence="9" id="KW-0464">Manganese</keyword>